<evidence type="ECO:0000256" key="1">
    <source>
        <dbReference type="SAM" id="MobiDB-lite"/>
    </source>
</evidence>
<evidence type="ECO:0000313" key="2">
    <source>
        <dbReference type="EMBL" id="RWQ93203.1"/>
    </source>
</evidence>
<dbReference type="RefSeq" id="XP_028482848.1">
    <property type="nucleotide sequence ID" value="XM_028633070.1"/>
</dbReference>
<feature type="region of interest" description="Disordered" evidence="1">
    <location>
        <begin position="25"/>
        <end position="105"/>
    </location>
</feature>
<evidence type="ECO:0000313" key="3">
    <source>
        <dbReference type="Proteomes" id="UP000283841"/>
    </source>
</evidence>
<dbReference type="Proteomes" id="UP000283841">
    <property type="component" value="Unassembled WGS sequence"/>
</dbReference>
<comment type="caution">
    <text evidence="2">The sequence shown here is derived from an EMBL/GenBank/DDBJ whole genome shotgun (WGS) entry which is preliminary data.</text>
</comment>
<dbReference type="AlphaFoldDB" id="A0A443HN14"/>
<reference evidence="2 3" key="1">
    <citation type="journal article" date="2018" name="Front. Microbiol.">
        <title>Genomic and genetic insights into a cosmopolitan fungus, Paecilomyces variotii (Eurotiales).</title>
        <authorList>
            <person name="Urquhart A.S."/>
            <person name="Mondo S.J."/>
            <person name="Makela M.R."/>
            <person name="Hane J.K."/>
            <person name="Wiebenga A."/>
            <person name="He G."/>
            <person name="Mihaltcheva S."/>
            <person name="Pangilinan J."/>
            <person name="Lipzen A."/>
            <person name="Barry K."/>
            <person name="de Vries R.P."/>
            <person name="Grigoriev I.V."/>
            <person name="Idnurm A."/>
        </authorList>
    </citation>
    <scope>NUCLEOTIDE SEQUENCE [LARGE SCALE GENOMIC DNA]</scope>
    <source>
        <strain evidence="2 3">CBS 101075</strain>
    </source>
</reference>
<sequence length="373" mass="42194">MESFQIQDASWDRLSSVFSNLDLSMSQDSSYGSDVQSSSTEHTSVTTSPVMSSVPNAKVSVTRPLKSILKKPEEAHGNDDGDSDSESGYESEPSEYDFDHSLDSDPSDLHYCEEEIFDSEDDSDDSSEIGDHSEESDFVFDDSLVVFEPCVRFDSRVSYIEAPSFDDDDVDSQPEMTVHEMMELARASGGLKILQNDTEEDYSEDECCTDRDIMAGPEEHTRDDVEIDRELFLAYMNGINGVPDHVYKPRLQSRAKAIREGLAHSPFFESETVYGTYLDHVLNHVIGVFRNIVVQDELYELIRLSESKVAMEHQEASQREVENYTRHILEKIELLLSDRLAQGQLELDQDELSFFAGGVLYALENWTIYTNGL</sequence>
<proteinExistence type="predicted"/>
<feature type="compositionally biased region" description="Basic and acidic residues" evidence="1">
    <location>
        <begin position="70"/>
        <end position="79"/>
    </location>
</feature>
<keyword evidence="3" id="KW-1185">Reference proteome</keyword>
<feature type="compositionally biased region" description="Low complexity" evidence="1">
    <location>
        <begin position="26"/>
        <end position="55"/>
    </location>
</feature>
<dbReference type="EMBL" id="RCNU01000010">
    <property type="protein sequence ID" value="RWQ93203.1"/>
    <property type="molecule type" value="Genomic_DNA"/>
</dbReference>
<accession>A0A443HN14</accession>
<feature type="compositionally biased region" description="Acidic residues" evidence="1">
    <location>
        <begin position="80"/>
        <end position="96"/>
    </location>
</feature>
<protein>
    <submittedName>
        <fullName evidence="2">Uncharacterized protein</fullName>
    </submittedName>
</protein>
<dbReference type="VEuPathDB" id="FungiDB:C8Q69DRAFT_509160"/>
<organism evidence="2 3">
    <name type="scientific">Byssochlamys spectabilis</name>
    <name type="common">Paecilomyces variotii</name>
    <dbReference type="NCBI Taxonomy" id="264951"/>
    <lineage>
        <taxon>Eukaryota</taxon>
        <taxon>Fungi</taxon>
        <taxon>Dikarya</taxon>
        <taxon>Ascomycota</taxon>
        <taxon>Pezizomycotina</taxon>
        <taxon>Eurotiomycetes</taxon>
        <taxon>Eurotiomycetidae</taxon>
        <taxon>Eurotiales</taxon>
        <taxon>Thermoascaceae</taxon>
        <taxon>Paecilomyces</taxon>
    </lineage>
</organism>
<gene>
    <name evidence="2" type="ORF">C8Q69DRAFT_509160</name>
</gene>
<name>A0A443HN14_BYSSP</name>
<dbReference type="GeneID" id="39602347"/>